<dbReference type="SUPFAM" id="SSF161084">
    <property type="entry name" value="MAPEG domain-like"/>
    <property type="match status" value="1"/>
</dbReference>
<evidence type="ECO:0008006" key="8">
    <source>
        <dbReference type="Google" id="ProtNLM"/>
    </source>
</evidence>
<feature type="transmembrane region" description="Helical" evidence="5">
    <location>
        <begin position="110"/>
        <end position="132"/>
    </location>
</feature>
<dbReference type="GO" id="GO:0016020">
    <property type="term" value="C:membrane"/>
    <property type="evidence" value="ECO:0007669"/>
    <property type="project" value="UniProtKB-SubCell"/>
</dbReference>
<dbReference type="InterPro" id="IPR023352">
    <property type="entry name" value="MAPEG-like_dom_sf"/>
</dbReference>
<keyword evidence="7" id="KW-1185">Reference proteome</keyword>
<reference evidence="6 7" key="1">
    <citation type="journal article" date="2013" name="Genome Announc.">
        <title>Genome Sequence of the Pyrene- and Fluoranthene-Degrading Bacterium Cycloclasticus sp. Strain PY97M.</title>
        <authorList>
            <person name="Cui Z."/>
            <person name="Xu G."/>
            <person name="Li Q."/>
            <person name="Gao W."/>
            <person name="Zheng L."/>
        </authorList>
    </citation>
    <scope>NUCLEOTIDE SEQUENCE [LARGE SCALE GENOMIC DNA]</scope>
    <source>
        <strain evidence="6 7">PY97M</strain>
    </source>
</reference>
<dbReference type="Gene3D" id="1.20.120.550">
    <property type="entry name" value="Membrane associated eicosanoid/glutathione metabolism-like domain"/>
    <property type="match status" value="1"/>
</dbReference>
<dbReference type="Proteomes" id="UP000015462">
    <property type="component" value="Unassembled WGS sequence"/>
</dbReference>
<dbReference type="InterPro" id="IPR001129">
    <property type="entry name" value="Membr-assoc_MAPEG"/>
</dbReference>
<dbReference type="RefSeq" id="WP_016390213.1">
    <property type="nucleotide sequence ID" value="NZ_FQZJ01000005.1"/>
</dbReference>
<comment type="caution">
    <text evidence="6">The sequence shown here is derived from an EMBL/GenBank/DDBJ whole genome shotgun (WGS) entry which is preliminary data.</text>
</comment>
<gene>
    <name evidence="6" type="ORF">L196_05241</name>
</gene>
<protein>
    <recommendedName>
        <fullName evidence="8">MAPEG family protein</fullName>
    </recommendedName>
</protein>
<feature type="transmembrane region" description="Helical" evidence="5">
    <location>
        <begin position="60"/>
        <end position="78"/>
    </location>
</feature>
<dbReference type="EMBL" id="ASHL01000003">
    <property type="protein sequence ID" value="EPD13430.1"/>
    <property type="molecule type" value="Genomic_DNA"/>
</dbReference>
<dbReference type="PANTHER" id="PTHR35371:SF1">
    <property type="entry name" value="BLR7753 PROTEIN"/>
    <property type="match status" value="1"/>
</dbReference>
<evidence type="ECO:0000256" key="3">
    <source>
        <dbReference type="ARBA" id="ARBA00022989"/>
    </source>
</evidence>
<name>A0AB33Z262_9GAMM</name>
<comment type="subcellular location">
    <subcellularLocation>
        <location evidence="1">Membrane</location>
    </subcellularLocation>
</comment>
<evidence type="ECO:0000256" key="1">
    <source>
        <dbReference type="ARBA" id="ARBA00004370"/>
    </source>
</evidence>
<evidence type="ECO:0000256" key="2">
    <source>
        <dbReference type="ARBA" id="ARBA00022692"/>
    </source>
</evidence>
<accession>A0AB33Z262</accession>
<proteinExistence type="predicted"/>
<evidence type="ECO:0000256" key="4">
    <source>
        <dbReference type="ARBA" id="ARBA00023136"/>
    </source>
</evidence>
<evidence type="ECO:0000256" key="5">
    <source>
        <dbReference type="SAM" id="Phobius"/>
    </source>
</evidence>
<keyword evidence="4 5" id="KW-0472">Membrane</keyword>
<keyword evidence="3 5" id="KW-1133">Transmembrane helix</keyword>
<evidence type="ECO:0000313" key="7">
    <source>
        <dbReference type="Proteomes" id="UP000015462"/>
    </source>
</evidence>
<organism evidence="6 7">
    <name type="scientific">Cycloclasticus pugetii</name>
    <dbReference type="NCBI Taxonomy" id="34068"/>
    <lineage>
        <taxon>Bacteria</taxon>
        <taxon>Pseudomonadati</taxon>
        <taxon>Pseudomonadota</taxon>
        <taxon>Gammaproteobacteria</taxon>
        <taxon>Thiotrichales</taxon>
        <taxon>Piscirickettsiaceae</taxon>
        <taxon>Cycloclasticus</taxon>
    </lineage>
</organism>
<dbReference type="Pfam" id="PF01124">
    <property type="entry name" value="MAPEG"/>
    <property type="match status" value="1"/>
</dbReference>
<feature type="transmembrane region" description="Helical" evidence="5">
    <location>
        <begin position="85"/>
        <end position="104"/>
    </location>
</feature>
<sequence>MLTIIICLSCIAFMPYVASTIGGYYRVSQKGTYDLVNPRAQALQLVGAGARSQYLQANCWEALILFSVAILAVFLAGANIETVGMLSVAFVVIRCVYFFAYLANMAMLRFTAFTLGFFCCAGLFYMAVNAAIL</sequence>
<dbReference type="PANTHER" id="PTHR35371">
    <property type="entry name" value="INNER MEMBRANE PROTEIN"/>
    <property type="match status" value="1"/>
</dbReference>
<dbReference type="AlphaFoldDB" id="A0AB33Z262"/>
<keyword evidence="2 5" id="KW-0812">Transmembrane</keyword>
<evidence type="ECO:0000313" key="6">
    <source>
        <dbReference type="EMBL" id="EPD13430.1"/>
    </source>
</evidence>